<evidence type="ECO:0000313" key="2">
    <source>
        <dbReference type="EMBL" id="ETP00374.1"/>
    </source>
</evidence>
<dbReference type="EMBL" id="ANIX01004415">
    <property type="protein sequence ID" value="ETP00374.1"/>
    <property type="molecule type" value="Genomic_DNA"/>
</dbReference>
<dbReference type="AlphaFoldDB" id="W2VSM7"/>
<sequence length="99" mass="10974">MSLHLVDRKENETLQAVLAFLDEYGSAILSDESCPSHHEFDATNVNWNTATLHPSRPGHASIISDTTPGATGAVTSSRFNPQVSKRNSWRDQQRLEIRG</sequence>
<comment type="caution">
    <text evidence="2">The sequence shown here is derived from an EMBL/GenBank/DDBJ whole genome shotgun (WGS) entry which is preliminary data.</text>
</comment>
<protein>
    <submittedName>
        <fullName evidence="2">Uncharacterized protein</fullName>
    </submittedName>
</protein>
<feature type="compositionally biased region" description="Polar residues" evidence="1">
    <location>
        <begin position="70"/>
        <end position="86"/>
    </location>
</feature>
<proteinExistence type="predicted"/>
<reference evidence="2 3" key="1">
    <citation type="submission" date="2013-11" db="EMBL/GenBank/DDBJ databases">
        <title>The Genome Sequence of Phytophthora parasitica CJ01A1.</title>
        <authorList>
            <consortium name="The Broad Institute Genomics Platform"/>
            <person name="Russ C."/>
            <person name="Tyler B."/>
            <person name="Panabieres F."/>
            <person name="Shan W."/>
            <person name="Tripathy S."/>
            <person name="Grunwald N."/>
            <person name="Machado M."/>
            <person name="Johnson C.S."/>
            <person name="Walker B."/>
            <person name="Young S.K."/>
            <person name="Zeng Q."/>
            <person name="Gargeya S."/>
            <person name="Fitzgerald M."/>
            <person name="Haas B."/>
            <person name="Abouelleil A."/>
            <person name="Allen A.W."/>
            <person name="Alvarado L."/>
            <person name="Arachchi H.M."/>
            <person name="Berlin A.M."/>
            <person name="Chapman S.B."/>
            <person name="Gainer-Dewar J."/>
            <person name="Goldberg J."/>
            <person name="Griggs A."/>
            <person name="Gujja S."/>
            <person name="Hansen M."/>
            <person name="Howarth C."/>
            <person name="Imamovic A."/>
            <person name="Ireland A."/>
            <person name="Larimer J."/>
            <person name="McCowan C."/>
            <person name="Murphy C."/>
            <person name="Pearson M."/>
            <person name="Poon T.W."/>
            <person name="Priest M."/>
            <person name="Roberts A."/>
            <person name="Saif S."/>
            <person name="Shea T."/>
            <person name="Sisk P."/>
            <person name="Sykes S."/>
            <person name="Wortman J."/>
            <person name="Nusbaum C."/>
            <person name="Birren B."/>
        </authorList>
    </citation>
    <scope>NUCLEOTIDE SEQUENCE [LARGE SCALE GENOMIC DNA]</scope>
    <source>
        <strain evidence="2 3">CJ01A1</strain>
    </source>
</reference>
<accession>W2VSM7</accession>
<feature type="compositionally biased region" description="Basic and acidic residues" evidence="1">
    <location>
        <begin position="88"/>
        <end position="99"/>
    </location>
</feature>
<organism evidence="2 3">
    <name type="scientific">Phytophthora nicotianae CJ01A1</name>
    <dbReference type="NCBI Taxonomy" id="1317063"/>
    <lineage>
        <taxon>Eukaryota</taxon>
        <taxon>Sar</taxon>
        <taxon>Stramenopiles</taxon>
        <taxon>Oomycota</taxon>
        <taxon>Peronosporomycetes</taxon>
        <taxon>Peronosporales</taxon>
        <taxon>Peronosporaceae</taxon>
        <taxon>Phytophthora</taxon>
    </lineage>
</organism>
<name>W2VSM7_PHYNI</name>
<dbReference type="Proteomes" id="UP000018958">
    <property type="component" value="Unassembled WGS sequence"/>
</dbReference>
<gene>
    <name evidence="2" type="ORF">F441_22206</name>
</gene>
<evidence type="ECO:0000313" key="3">
    <source>
        <dbReference type="Proteomes" id="UP000018958"/>
    </source>
</evidence>
<feature type="region of interest" description="Disordered" evidence="1">
    <location>
        <begin position="70"/>
        <end position="99"/>
    </location>
</feature>
<evidence type="ECO:0000256" key="1">
    <source>
        <dbReference type="SAM" id="MobiDB-lite"/>
    </source>
</evidence>